<protein>
    <submittedName>
        <fullName evidence="1">Uncharacterized protein</fullName>
    </submittedName>
</protein>
<gene>
    <name evidence="1" type="ORF">Q5P01_006028</name>
</gene>
<dbReference type="EMBL" id="JAUPFM010000004">
    <property type="protein sequence ID" value="KAK2853367.1"/>
    <property type="molecule type" value="Genomic_DNA"/>
</dbReference>
<accession>A0AA88SWL7</accession>
<evidence type="ECO:0000313" key="2">
    <source>
        <dbReference type="Proteomes" id="UP001187415"/>
    </source>
</evidence>
<proteinExistence type="predicted"/>
<dbReference type="AlphaFoldDB" id="A0AA88SWL7"/>
<sequence length="184" mass="20738">MAKGDQRCSRGATAKVRYEDYECRDQDGTNGPVYDWQAEGEDSAPETRALMDDVPLAMCYLRAIPADVFDRGYFGGPRTSRCLPENSQRLRDDKKLSSFLSPMTRLCCIQSDAMWPLRATGARQNSRLRAGKEARWSCGLPAVTADRSPLPRVRAGLKPSVLPRLLGQVFFREVDEEEEEDLLF</sequence>
<reference evidence="1" key="1">
    <citation type="submission" date="2023-07" db="EMBL/GenBank/DDBJ databases">
        <title>Chromosome-level Genome Assembly of Striped Snakehead (Channa striata).</title>
        <authorList>
            <person name="Liu H."/>
        </authorList>
    </citation>
    <scope>NUCLEOTIDE SEQUENCE</scope>
    <source>
        <strain evidence="1">Gz</strain>
        <tissue evidence="1">Muscle</tissue>
    </source>
</reference>
<evidence type="ECO:0000313" key="1">
    <source>
        <dbReference type="EMBL" id="KAK2853367.1"/>
    </source>
</evidence>
<dbReference type="Proteomes" id="UP001187415">
    <property type="component" value="Unassembled WGS sequence"/>
</dbReference>
<name>A0AA88SWL7_CHASR</name>
<organism evidence="1 2">
    <name type="scientific">Channa striata</name>
    <name type="common">Snakehead murrel</name>
    <name type="synonym">Ophicephalus striatus</name>
    <dbReference type="NCBI Taxonomy" id="64152"/>
    <lineage>
        <taxon>Eukaryota</taxon>
        <taxon>Metazoa</taxon>
        <taxon>Chordata</taxon>
        <taxon>Craniata</taxon>
        <taxon>Vertebrata</taxon>
        <taxon>Euteleostomi</taxon>
        <taxon>Actinopterygii</taxon>
        <taxon>Neopterygii</taxon>
        <taxon>Teleostei</taxon>
        <taxon>Neoteleostei</taxon>
        <taxon>Acanthomorphata</taxon>
        <taxon>Anabantaria</taxon>
        <taxon>Anabantiformes</taxon>
        <taxon>Channoidei</taxon>
        <taxon>Channidae</taxon>
        <taxon>Channa</taxon>
    </lineage>
</organism>
<comment type="caution">
    <text evidence="1">The sequence shown here is derived from an EMBL/GenBank/DDBJ whole genome shotgun (WGS) entry which is preliminary data.</text>
</comment>
<keyword evidence="2" id="KW-1185">Reference proteome</keyword>